<organism evidence="1">
    <name type="scientific">Physcomitrium patens</name>
    <name type="common">Spreading-leaved earth moss</name>
    <name type="synonym">Physcomitrella patens</name>
    <dbReference type="NCBI Taxonomy" id="3218"/>
    <lineage>
        <taxon>Eukaryota</taxon>
        <taxon>Viridiplantae</taxon>
        <taxon>Streptophyta</taxon>
        <taxon>Embryophyta</taxon>
        <taxon>Bryophyta</taxon>
        <taxon>Bryophytina</taxon>
        <taxon>Bryopsida</taxon>
        <taxon>Funariidae</taxon>
        <taxon>Funariales</taxon>
        <taxon>Funariaceae</taxon>
        <taxon>Physcomitrium</taxon>
    </lineage>
</organism>
<dbReference type="EMBL" id="ABEU02000011">
    <property type="protein sequence ID" value="PNR45018.1"/>
    <property type="molecule type" value="Genomic_DNA"/>
</dbReference>
<dbReference type="AlphaFoldDB" id="A0A2K1JU11"/>
<proteinExistence type="predicted"/>
<dbReference type="Proteomes" id="UP000006727">
    <property type="component" value="Chromosome 11"/>
</dbReference>
<dbReference type="InParanoid" id="A0A2K1JU11"/>
<sequence>MHFSKKVEIFFMKEVRASAKTRVSSRAFVATRVGIDAILASTTIAAAITRTTTRNKSLAMECDKIMGDGDKE</sequence>
<evidence type="ECO:0000313" key="1">
    <source>
        <dbReference type="EMBL" id="PNR45018.1"/>
    </source>
</evidence>
<evidence type="ECO:0000313" key="2">
    <source>
        <dbReference type="EnsemblPlants" id="PAC:32957327.CDS.1"/>
    </source>
</evidence>
<accession>A0A2K1JU11</accession>
<gene>
    <name evidence="1" type="ORF">PHYPA_014788</name>
</gene>
<evidence type="ECO:0000313" key="3">
    <source>
        <dbReference type="Proteomes" id="UP000006727"/>
    </source>
</evidence>
<dbReference type="Gramene" id="Pp3c11_8970V3.1">
    <property type="protein sequence ID" value="PAC:32957327.CDS.1"/>
    <property type="gene ID" value="Pp3c11_8970"/>
</dbReference>
<reference evidence="1 3" key="1">
    <citation type="journal article" date="2008" name="Science">
        <title>The Physcomitrella genome reveals evolutionary insights into the conquest of land by plants.</title>
        <authorList>
            <person name="Rensing S."/>
            <person name="Lang D."/>
            <person name="Zimmer A."/>
            <person name="Terry A."/>
            <person name="Salamov A."/>
            <person name="Shapiro H."/>
            <person name="Nishiyama T."/>
            <person name="Perroud P.-F."/>
            <person name="Lindquist E."/>
            <person name="Kamisugi Y."/>
            <person name="Tanahashi T."/>
            <person name="Sakakibara K."/>
            <person name="Fujita T."/>
            <person name="Oishi K."/>
            <person name="Shin-I T."/>
            <person name="Kuroki Y."/>
            <person name="Toyoda A."/>
            <person name="Suzuki Y."/>
            <person name="Hashimoto A."/>
            <person name="Yamaguchi K."/>
            <person name="Sugano A."/>
            <person name="Kohara Y."/>
            <person name="Fujiyama A."/>
            <person name="Anterola A."/>
            <person name="Aoki S."/>
            <person name="Ashton N."/>
            <person name="Barbazuk W.B."/>
            <person name="Barker E."/>
            <person name="Bennetzen J."/>
            <person name="Bezanilla M."/>
            <person name="Blankenship R."/>
            <person name="Cho S.H."/>
            <person name="Dutcher S."/>
            <person name="Estelle M."/>
            <person name="Fawcett J.A."/>
            <person name="Gundlach H."/>
            <person name="Hanada K."/>
            <person name="Heyl A."/>
            <person name="Hicks K.A."/>
            <person name="Hugh J."/>
            <person name="Lohr M."/>
            <person name="Mayer K."/>
            <person name="Melkozernov A."/>
            <person name="Murata T."/>
            <person name="Nelson D."/>
            <person name="Pils B."/>
            <person name="Prigge M."/>
            <person name="Reiss B."/>
            <person name="Renner T."/>
            <person name="Rombauts S."/>
            <person name="Rushton P."/>
            <person name="Sanderfoot A."/>
            <person name="Schween G."/>
            <person name="Shiu S.-H."/>
            <person name="Stueber K."/>
            <person name="Theodoulou F.L."/>
            <person name="Tu H."/>
            <person name="Van de Peer Y."/>
            <person name="Verrier P.J."/>
            <person name="Waters E."/>
            <person name="Wood A."/>
            <person name="Yang L."/>
            <person name="Cove D."/>
            <person name="Cuming A."/>
            <person name="Hasebe M."/>
            <person name="Lucas S."/>
            <person name="Mishler D.B."/>
            <person name="Reski R."/>
            <person name="Grigoriev I."/>
            <person name="Quatrano R.S."/>
            <person name="Boore J.L."/>
        </authorList>
    </citation>
    <scope>NUCLEOTIDE SEQUENCE [LARGE SCALE GENOMIC DNA]</scope>
    <source>
        <strain evidence="2 3">cv. Gransden 2004</strain>
    </source>
</reference>
<reference evidence="1 3" key="2">
    <citation type="journal article" date="2018" name="Plant J.">
        <title>The Physcomitrella patens chromosome-scale assembly reveals moss genome structure and evolution.</title>
        <authorList>
            <person name="Lang D."/>
            <person name="Ullrich K.K."/>
            <person name="Murat F."/>
            <person name="Fuchs J."/>
            <person name="Jenkins J."/>
            <person name="Haas F.B."/>
            <person name="Piednoel M."/>
            <person name="Gundlach H."/>
            <person name="Van Bel M."/>
            <person name="Meyberg R."/>
            <person name="Vives C."/>
            <person name="Morata J."/>
            <person name="Symeonidi A."/>
            <person name="Hiss M."/>
            <person name="Muchero W."/>
            <person name="Kamisugi Y."/>
            <person name="Saleh O."/>
            <person name="Blanc G."/>
            <person name="Decker E.L."/>
            <person name="van Gessel N."/>
            <person name="Grimwood J."/>
            <person name="Hayes R.D."/>
            <person name="Graham S.W."/>
            <person name="Gunter L.E."/>
            <person name="McDaniel S.F."/>
            <person name="Hoernstein S.N.W."/>
            <person name="Larsson A."/>
            <person name="Li F.W."/>
            <person name="Perroud P.F."/>
            <person name="Phillips J."/>
            <person name="Ranjan P."/>
            <person name="Rokshar D.S."/>
            <person name="Rothfels C.J."/>
            <person name="Schneider L."/>
            <person name="Shu S."/>
            <person name="Stevenson D.W."/>
            <person name="Thummler F."/>
            <person name="Tillich M."/>
            <person name="Villarreal Aguilar J.C."/>
            <person name="Widiez T."/>
            <person name="Wong G.K."/>
            <person name="Wymore A."/>
            <person name="Zhang Y."/>
            <person name="Zimmer A.D."/>
            <person name="Quatrano R.S."/>
            <person name="Mayer K.F.X."/>
            <person name="Goodstein D."/>
            <person name="Casacuberta J.M."/>
            <person name="Vandepoele K."/>
            <person name="Reski R."/>
            <person name="Cuming A.C."/>
            <person name="Tuskan G.A."/>
            <person name="Maumus F."/>
            <person name="Salse J."/>
            <person name="Schmutz J."/>
            <person name="Rensing S.A."/>
        </authorList>
    </citation>
    <scope>NUCLEOTIDE SEQUENCE [LARGE SCALE GENOMIC DNA]</scope>
    <source>
        <strain evidence="2 3">cv. Gransden 2004</strain>
    </source>
</reference>
<protein>
    <submittedName>
        <fullName evidence="1 2">Uncharacterized protein</fullName>
    </submittedName>
</protein>
<keyword evidence="3" id="KW-1185">Reference proteome</keyword>
<reference evidence="2" key="3">
    <citation type="submission" date="2020-12" db="UniProtKB">
        <authorList>
            <consortium name="EnsemblPlants"/>
        </authorList>
    </citation>
    <scope>IDENTIFICATION</scope>
</reference>
<name>A0A2K1JU11_PHYPA</name>
<dbReference type="EnsemblPlants" id="Pp3c11_8970V3.1">
    <property type="protein sequence ID" value="PAC:32957327.CDS.1"/>
    <property type="gene ID" value="Pp3c11_8970"/>
</dbReference>